<dbReference type="AlphaFoldDB" id="A0A2H0KNT5"/>
<dbReference type="InterPro" id="IPR036583">
    <property type="entry name" value="23S_rRNA_IVS_sf"/>
</dbReference>
<dbReference type="EMBL" id="PCVL01000003">
    <property type="protein sequence ID" value="PIQ72927.1"/>
    <property type="molecule type" value="Genomic_DNA"/>
</dbReference>
<evidence type="ECO:0000313" key="2">
    <source>
        <dbReference type="Proteomes" id="UP000229570"/>
    </source>
</evidence>
<proteinExistence type="predicted"/>
<dbReference type="PANTHER" id="PTHR38471">
    <property type="entry name" value="FOUR HELIX BUNDLE PROTEIN"/>
    <property type="match status" value="1"/>
</dbReference>
<gene>
    <name evidence="1" type="ORF">COV86_00220</name>
</gene>
<dbReference type="InterPro" id="IPR012657">
    <property type="entry name" value="23S_rRNA-intervening_sequence"/>
</dbReference>
<organism evidence="1 2">
    <name type="scientific">Candidatus Roizmanbacteria bacterium CG11_big_fil_rev_8_21_14_0_20_35_14</name>
    <dbReference type="NCBI Taxonomy" id="1974855"/>
    <lineage>
        <taxon>Bacteria</taxon>
        <taxon>Candidatus Roizmaniibacteriota</taxon>
    </lineage>
</organism>
<dbReference type="SUPFAM" id="SSF158446">
    <property type="entry name" value="IVS-encoded protein-like"/>
    <property type="match status" value="1"/>
</dbReference>
<evidence type="ECO:0000313" key="1">
    <source>
        <dbReference type="EMBL" id="PIQ72927.1"/>
    </source>
</evidence>
<dbReference type="PANTHER" id="PTHR38471:SF2">
    <property type="entry name" value="FOUR HELIX BUNDLE PROTEIN"/>
    <property type="match status" value="1"/>
</dbReference>
<comment type="caution">
    <text evidence="1">The sequence shown here is derived from an EMBL/GenBank/DDBJ whole genome shotgun (WGS) entry which is preliminary data.</text>
</comment>
<dbReference type="NCBIfam" id="TIGR02436">
    <property type="entry name" value="four helix bundle protein"/>
    <property type="match status" value="1"/>
</dbReference>
<protein>
    <submittedName>
        <fullName evidence="1">Four helix bundle protein</fullName>
    </submittedName>
</protein>
<dbReference type="CDD" id="cd16377">
    <property type="entry name" value="23S_rRNA_IVP_like"/>
    <property type="match status" value="1"/>
</dbReference>
<sequence>MIKSFRDLEVYQESYKLMIIVHQKVKEFPIYEKMDLASQMRRGSKSIPANIAEGWAKRNHEKEFKKHLDIAIGSANEMEVHIETARDLIYLNKDFCEEILKRYNILGRKLFKLKKNWKTF</sequence>
<name>A0A2H0KNT5_9BACT</name>
<dbReference type="Proteomes" id="UP000229570">
    <property type="component" value="Unassembled WGS sequence"/>
</dbReference>
<accession>A0A2H0KNT5</accession>
<reference evidence="1 2" key="1">
    <citation type="submission" date="2017-09" db="EMBL/GenBank/DDBJ databases">
        <title>Depth-based differentiation of microbial function through sediment-hosted aquifers and enrichment of novel symbionts in the deep terrestrial subsurface.</title>
        <authorList>
            <person name="Probst A.J."/>
            <person name="Ladd B."/>
            <person name="Jarett J.K."/>
            <person name="Geller-Mcgrath D.E."/>
            <person name="Sieber C.M."/>
            <person name="Emerson J.B."/>
            <person name="Anantharaman K."/>
            <person name="Thomas B.C."/>
            <person name="Malmstrom R."/>
            <person name="Stieglmeier M."/>
            <person name="Klingl A."/>
            <person name="Woyke T."/>
            <person name="Ryan C.M."/>
            <person name="Banfield J.F."/>
        </authorList>
    </citation>
    <scope>NUCLEOTIDE SEQUENCE [LARGE SCALE GENOMIC DNA]</scope>
    <source>
        <strain evidence="1">CG11_big_fil_rev_8_21_14_0_20_35_14</strain>
    </source>
</reference>
<dbReference type="Pfam" id="PF05635">
    <property type="entry name" value="23S_rRNA_IVP"/>
    <property type="match status" value="1"/>
</dbReference>
<dbReference type="Gene3D" id="1.20.1440.60">
    <property type="entry name" value="23S rRNA-intervening sequence"/>
    <property type="match status" value="1"/>
</dbReference>